<dbReference type="Gene3D" id="1.10.287.1060">
    <property type="entry name" value="ESAT-6-like"/>
    <property type="match status" value="1"/>
</dbReference>
<keyword evidence="12" id="KW-1185">Reference proteome</keyword>
<evidence type="ECO:0000313" key="12">
    <source>
        <dbReference type="Proteomes" id="UP000269721"/>
    </source>
</evidence>
<protein>
    <recommendedName>
        <fullName evidence="3">Conserved oligomeric Golgi complex subunit 4</fullName>
    </recommendedName>
    <alternativeName>
        <fullName evidence="8">Component of oligomeric Golgi complex 4</fullName>
    </alternativeName>
</protein>
<dbReference type="PANTHER" id="PTHR24016:SF0">
    <property type="entry name" value="CONSERVED OLIGOMERIC GOLGI COMPLEX SUBUNIT 4"/>
    <property type="match status" value="1"/>
</dbReference>
<name>A0A4P9WHI8_9FUNG</name>
<dbReference type="SMART" id="SM00762">
    <property type="entry name" value="Cog4"/>
    <property type="match status" value="1"/>
</dbReference>
<evidence type="ECO:0000313" key="11">
    <source>
        <dbReference type="EMBL" id="RKO91852.1"/>
    </source>
</evidence>
<accession>A0A4P9WHI8</accession>
<comment type="subcellular location">
    <subcellularLocation>
        <location evidence="1">Golgi apparatus membrane</location>
        <topology evidence="1">Peripheral membrane protein</topology>
    </subcellularLocation>
</comment>
<dbReference type="Proteomes" id="UP000269721">
    <property type="component" value="Unassembled WGS sequence"/>
</dbReference>
<dbReference type="Pfam" id="PF20663">
    <property type="entry name" value="COG4_N"/>
    <property type="match status" value="1"/>
</dbReference>
<evidence type="ECO:0000256" key="6">
    <source>
        <dbReference type="ARBA" id="ARBA00023034"/>
    </source>
</evidence>
<evidence type="ECO:0000256" key="1">
    <source>
        <dbReference type="ARBA" id="ARBA00004395"/>
    </source>
</evidence>
<evidence type="ECO:0000256" key="2">
    <source>
        <dbReference type="ARBA" id="ARBA00009215"/>
    </source>
</evidence>
<evidence type="ECO:0000256" key="5">
    <source>
        <dbReference type="ARBA" id="ARBA00022927"/>
    </source>
</evidence>
<keyword evidence="4" id="KW-0813">Transport</keyword>
<evidence type="ECO:0000256" key="3">
    <source>
        <dbReference type="ARBA" id="ARBA00020975"/>
    </source>
</evidence>
<evidence type="ECO:0000256" key="8">
    <source>
        <dbReference type="ARBA" id="ARBA00031340"/>
    </source>
</evidence>
<dbReference type="InterPro" id="IPR048680">
    <property type="entry name" value="COG4_N"/>
</dbReference>
<dbReference type="PANTHER" id="PTHR24016">
    <property type="entry name" value="CONSERVED OLIGOMERIC GOLGI COMPLEX SUBUNIT 4"/>
    <property type="match status" value="1"/>
</dbReference>
<dbReference type="InterPro" id="IPR013167">
    <property type="entry name" value="COG4_M"/>
</dbReference>
<dbReference type="AlphaFoldDB" id="A0A4P9WHI8"/>
<dbReference type="GO" id="GO:0000139">
    <property type="term" value="C:Golgi membrane"/>
    <property type="evidence" value="ECO:0007669"/>
    <property type="project" value="UniProtKB-SubCell"/>
</dbReference>
<keyword evidence="6" id="KW-0333">Golgi apparatus</keyword>
<evidence type="ECO:0000256" key="9">
    <source>
        <dbReference type="SAM" id="MobiDB-lite"/>
    </source>
</evidence>
<keyword evidence="5" id="KW-0653">Protein transport</keyword>
<feature type="region of interest" description="Disordered" evidence="9">
    <location>
        <begin position="362"/>
        <end position="381"/>
    </location>
</feature>
<evidence type="ECO:0000259" key="10">
    <source>
        <dbReference type="SMART" id="SM00762"/>
    </source>
</evidence>
<evidence type="ECO:0000256" key="7">
    <source>
        <dbReference type="ARBA" id="ARBA00023136"/>
    </source>
</evidence>
<feature type="compositionally biased region" description="Low complexity" evidence="9">
    <location>
        <begin position="15"/>
        <end position="24"/>
    </location>
</feature>
<proteinExistence type="inferred from homology"/>
<dbReference type="EMBL" id="KZ994877">
    <property type="protein sequence ID" value="RKO91852.1"/>
    <property type="molecule type" value="Genomic_DNA"/>
</dbReference>
<reference evidence="12" key="1">
    <citation type="journal article" date="2018" name="Nat. Microbiol.">
        <title>Leveraging single-cell genomics to expand the fungal tree of life.</title>
        <authorList>
            <person name="Ahrendt S.R."/>
            <person name="Quandt C.A."/>
            <person name="Ciobanu D."/>
            <person name="Clum A."/>
            <person name="Salamov A."/>
            <person name="Andreopoulos B."/>
            <person name="Cheng J.F."/>
            <person name="Woyke T."/>
            <person name="Pelin A."/>
            <person name="Henrissat B."/>
            <person name="Reynolds N.K."/>
            <person name="Benny G.L."/>
            <person name="Smith M.E."/>
            <person name="James T.Y."/>
            <person name="Grigoriev I.V."/>
        </authorList>
    </citation>
    <scope>NUCLEOTIDE SEQUENCE [LARGE SCALE GENOMIC DNA]</scope>
</reference>
<evidence type="ECO:0000256" key="4">
    <source>
        <dbReference type="ARBA" id="ARBA00022448"/>
    </source>
</evidence>
<feature type="domain" description="COG4 transport protein middle alpha-helical bundle" evidence="10">
    <location>
        <begin position="220"/>
        <end position="534"/>
    </location>
</feature>
<dbReference type="GO" id="GO:0015031">
    <property type="term" value="P:protein transport"/>
    <property type="evidence" value="ECO:0007669"/>
    <property type="project" value="UniProtKB-KW"/>
</dbReference>
<comment type="similarity">
    <text evidence="2">Belongs to the COG4 family.</text>
</comment>
<dbReference type="Pfam" id="PF08318">
    <property type="entry name" value="COG4_m"/>
    <property type="match status" value="1"/>
</dbReference>
<dbReference type="OrthoDB" id="47059at2759"/>
<dbReference type="InterPro" id="IPR048682">
    <property type="entry name" value="COG4"/>
</dbReference>
<sequence>MNQTRTAPLLPPRENPALEAQAEAEALENETTSNSPAAPPESLPLQDLQNLTEVEAVQMQLRLLNDEETRVDLELDTVMRNQLELERTLDTLEILRPQVGVLKNDASALLQVISNTSTLAERISDKVRKLDFEQSRVKATIKVVEDIQDLKNCASGVQSALKSKDYEQAGRNLRRFLRFDPSTIDKIFSGDDAYNAYLPSSEAGPDSRPASSTASPVAVLKAAQQTLANVVTDEFDRAVATSNEEGIVRFFKIFPMFGQPEVGLDRFSAYICGIISRQCQDSMKESPDRTPRFYAGLLTRLFETIALVVDRQESMVEAAYGPGRMLRVIQRLQREGDIQSSIILESFGERYQLQRKLGEINRFEGSGGRRNNTAPKPESTIDPRELDAILGEIAIISQRAQQFDRFLRVRGTAEVEKLEKDPTKPADFIQSTQSSKDGLAKLSKLNERVQGLMSNFVAMEEYFVRRSIEKAMTIDEYEPGSLTSSCVDDVFFILKTCSRRAMSTADPDCVCAVINSIGRILELDYINVFQKKLRDAFSNTETKEMKIAFMILLNNIDVSCDYVVKLTQELEHEITRAFSSSSELAREKMRSCLLSLADYANNFRNVLKVILPTGLFRRLQPPFSVPF</sequence>
<keyword evidence="7" id="KW-0472">Membrane</keyword>
<organism evidence="11 12">
    <name type="scientific">Blyttiomyces helicus</name>
    <dbReference type="NCBI Taxonomy" id="388810"/>
    <lineage>
        <taxon>Eukaryota</taxon>
        <taxon>Fungi</taxon>
        <taxon>Fungi incertae sedis</taxon>
        <taxon>Chytridiomycota</taxon>
        <taxon>Chytridiomycota incertae sedis</taxon>
        <taxon>Chytridiomycetes</taxon>
        <taxon>Chytridiomycetes incertae sedis</taxon>
        <taxon>Blyttiomyces</taxon>
    </lineage>
</organism>
<feature type="region of interest" description="Disordered" evidence="9">
    <location>
        <begin position="1"/>
        <end position="44"/>
    </location>
</feature>
<gene>
    <name evidence="11" type="ORF">BDK51DRAFT_35251</name>
</gene>